<dbReference type="GO" id="GO:0005634">
    <property type="term" value="C:nucleus"/>
    <property type="evidence" value="ECO:0007669"/>
    <property type="project" value="UniProtKB-SubCell"/>
</dbReference>
<dbReference type="Proteomes" id="UP000530660">
    <property type="component" value="Unassembled WGS sequence"/>
</dbReference>
<sequence>MKQELDVALQQPHSSMQRLEQQLMRSQCERALERLHRDRQSCHIYLLDSASLDRVLHFLAALASYVMQVAGFQGTLPLPAMDAASVPRAYALLPESLFELIAEIFQSVTQLRLPVPLTTVASLFPHFVEFATMLLSNTLYLRNVHIRARYAEWLAQMFPAVGLELRNALGTLHLPPEFEAAFLGNEQVVRNLPPALMQLYIDVERTGTHTQFFDKFAMRFYISEVLVAMWRVPIYEQILRQLATTREDLFVHFSNMLFNDANFLLDETLLALAEIHELERHARSGIRRRWWSGNGCAGPRGQAPTSPAAATTGAIFQPAGKQQHSAHGCDDGSGASAIPSPRTAGSLDAYVELFSGGTLWSTL</sequence>
<dbReference type="GO" id="GO:0005737">
    <property type="term" value="C:cytoplasm"/>
    <property type="evidence" value="ECO:0007669"/>
    <property type="project" value="TreeGrafter"/>
</dbReference>
<dbReference type="GO" id="GO:0036503">
    <property type="term" value="P:ERAD pathway"/>
    <property type="evidence" value="ECO:0007669"/>
    <property type="project" value="InterPro"/>
</dbReference>
<evidence type="ECO:0000313" key="8">
    <source>
        <dbReference type="Proteomes" id="UP000530660"/>
    </source>
</evidence>
<reference evidence="7 8" key="1">
    <citation type="journal article" date="2020" name="J. Phycol.">
        <title>Comparative genome analysis reveals Cyanidiococcus gen. nov., a new extremophilic red algal genus sister to Cyanidioschyzon (Cyanidioschyzonaceae, Rhodophyta).</title>
        <authorList>
            <person name="Liu S.-L."/>
            <person name="Chiang Y.-R."/>
            <person name="Yoon H.S."/>
            <person name="Fu H.-Y."/>
        </authorList>
    </citation>
    <scope>NUCLEOTIDE SEQUENCE [LARGE SCALE GENOMIC DNA]</scope>
    <source>
        <strain evidence="7 8">THAL066</strain>
    </source>
</reference>
<dbReference type="GO" id="GO:0034450">
    <property type="term" value="F:ubiquitin-ubiquitin ligase activity"/>
    <property type="evidence" value="ECO:0007669"/>
    <property type="project" value="InterPro"/>
</dbReference>
<comment type="pathway">
    <text evidence="2">Protein modification; protein ubiquitination.</text>
</comment>
<dbReference type="Pfam" id="PF10408">
    <property type="entry name" value="Ufd2P_core"/>
    <property type="match status" value="1"/>
</dbReference>
<dbReference type="InterPro" id="IPR019474">
    <property type="entry name" value="Ub_conjug_fac_E4_core"/>
</dbReference>
<keyword evidence="4" id="KW-0833">Ubl conjugation pathway</keyword>
<evidence type="ECO:0000256" key="2">
    <source>
        <dbReference type="ARBA" id="ARBA00004906"/>
    </source>
</evidence>
<keyword evidence="5" id="KW-0539">Nucleus</keyword>
<evidence type="ECO:0000256" key="4">
    <source>
        <dbReference type="ARBA" id="ARBA00022786"/>
    </source>
</evidence>
<dbReference type="AlphaFoldDB" id="A0A7J7IFL3"/>
<dbReference type="PANTHER" id="PTHR13931:SF2">
    <property type="entry name" value="UBIQUITIN CONJUGATION FACTOR E4 B"/>
    <property type="match status" value="1"/>
</dbReference>
<evidence type="ECO:0000256" key="1">
    <source>
        <dbReference type="ARBA" id="ARBA00004123"/>
    </source>
</evidence>
<name>A0A7J7IFL3_9RHOD</name>
<evidence type="ECO:0000256" key="3">
    <source>
        <dbReference type="ARBA" id="ARBA00022679"/>
    </source>
</evidence>
<protein>
    <submittedName>
        <fullName evidence="7">Ubiquitin conjugation factor E4</fullName>
    </submittedName>
</protein>
<gene>
    <name evidence="7" type="primary">UBE4B_1</name>
    <name evidence="7" type="ORF">F1559_003205</name>
</gene>
<organism evidence="7 8">
    <name type="scientific">Cyanidiococcus yangmingshanensis</name>
    <dbReference type="NCBI Taxonomy" id="2690220"/>
    <lineage>
        <taxon>Eukaryota</taxon>
        <taxon>Rhodophyta</taxon>
        <taxon>Bangiophyceae</taxon>
        <taxon>Cyanidiales</taxon>
        <taxon>Cyanidiaceae</taxon>
        <taxon>Cyanidiococcus</taxon>
    </lineage>
</organism>
<dbReference type="GO" id="GO:0000209">
    <property type="term" value="P:protein polyubiquitination"/>
    <property type="evidence" value="ECO:0007669"/>
    <property type="project" value="TreeGrafter"/>
</dbReference>
<comment type="caution">
    <text evidence="7">The sequence shown here is derived from an EMBL/GenBank/DDBJ whole genome shotgun (WGS) entry which is preliminary data.</text>
</comment>
<dbReference type="UniPathway" id="UPA00143"/>
<dbReference type="InterPro" id="IPR045132">
    <property type="entry name" value="UBE4"/>
</dbReference>
<keyword evidence="8" id="KW-1185">Reference proteome</keyword>
<dbReference type="OrthoDB" id="20295at2759"/>
<feature type="domain" description="Ubiquitin conjugation factor E4 core" evidence="6">
    <location>
        <begin position="14"/>
        <end position="283"/>
    </location>
</feature>
<comment type="subcellular location">
    <subcellularLocation>
        <location evidence="1">Nucleus</location>
    </subcellularLocation>
</comment>
<dbReference type="PANTHER" id="PTHR13931">
    <property type="entry name" value="UBIQUITINATION FACTOR E4"/>
    <property type="match status" value="1"/>
</dbReference>
<dbReference type="GO" id="GO:0000151">
    <property type="term" value="C:ubiquitin ligase complex"/>
    <property type="evidence" value="ECO:0007669"/>
    <property type="project" value="InterPro"/>
</dbReference>
<evidence type="ECO:0000259" key="6">
    <source>
        <dbReference type="Pfam" id="PF10408"/>
    </source>
</evidence>
<accession>A0A7J7IFL3</accession>
<keyword evidence="3" id="KW-0808">Transferase</keyword>
<evidence type="ECO:0000256" key="5">
    <source>
        <dbReference type="ARBA" id="ARBA00023242"/>
    </source>
</evidence>
<dbReference type="EMBL" id="VWRR01000016">
    <property type="protein sequence ID" value="KAF6001121.1"/>
    <property type="molecule type" value="Genomic_DNA"/>
</dbReference>
<dbReference type="GO" id="GO:0006511">
    <property type="term" value="P:ubiquitin-dependent protein catabolic process"/>
    <property type="evidence" value="ECO:0007669"/>
    <property type="project" value="InterPro"/>
</dbReference>
<proteinExistence type="predicted"/>
<evidence type="ECO:0000313" key="7">
    <source>
        <dbReference type="EMBL" id="KAF6001121.1"/>
    </source>
</evidence>